<gene>
    <name evidence="1" type="ORF">BUTYVIB_02368</name>
</gene>
<accession>D4S2P6</accession>
<comment type="caution">
    <text evidence="1">The sequence shown here is derived from an EMBL/GenBank/DDBJ whole genome shotgun (WGS) entry which is preliminary data.</text>
</comment>
<evidence type="ECO:0000313" key="1">
    <source>
        <dbReference type="EMBL" id="EFF67501.1"/>
    </source>
</evidence>
<keyword evidence="2" id="KW-1185">Reference proteome</keyword>
<dbReference type="HOGENOM" id="CLU_3197235_0_0_9"/>
<proteinExistence type="predicted"/>
<dbReference type="Proteomes" id="UP000006238">
    <property type="component" value="Unassembled WGS sequence"/>
</dbReference>
<sequence>MRIVRFVQHKEEPDMNSLIAEKQYQLAKWADIIKSCKICIEQMEI</sequence>
<evidence type="ECO:0000313" key="2">
    <source>
        <dbReference type="Proteomes" id="UP000006238"/>
    </source>
</evidence>
<organism evidence="1 2">
    <name type="scientific">Eshraghiella crossota DSM 2876</name>
    <dbReference type="NCBI Taxonomy" id="511680"/>
    <lineage>
        <taxon>Bacteria</taxon>
        <taxon>Bacillati</taxon>
        <taxon>Bacillota</taxon>
        <taxon>Clostridia</taxon>
        <taxon>Lachnospirales</taxon>
        <taxon>Lachnospiraceae</taxon>
        <taxon>Eshraghiella</taxon>
    </lineage>
</organism>
<name>D4S2P6_9FIRM</name>
<dbReference type="AlphaFoldDB" id="D4S2P6"/>
<reference evidence="1 2" key="1">
    <citation type="submission" date="2010-02" db="EMBL/GenBank/DDBJ databases">
        <authorList>
            <person name="Weinstock G."/>
            <person name="Sodergren E."/>
            <person name="Clifton S."/>
            <person name="Fulton L."/>
            <person name="Fulton B."/>
            <person name="Courtney L."/>
            <person name="Fronick C."/>
            <person name="Harrison M."/>
            <person name="Strong C."/>
            <person name="Farmer C."/>
            <person name="Delahaunty K."/>
            <person name="Markovic C."/>
            <person name="Hall O."/>
            <person name="Minx P."/>
            <person name="Tomlinson C."/>
            <person name="Mitreva M."/>
            <person name="Nelson J."/>
            <person name="Hou S."/>
            <person name="Wollam A."/>
            <person name="Pepin K.H."/>
            <person name="Johnson M."/>
            <person name="Bhonagiri V."/>
            <person name="Zhang X."/>
            <person name="Suruliraj S."/>
            <person name="Warren W."/>
            <person name="Chinwalla A."/>
            <person name="Mardis E.R."/>
            <person name="Wilson R.K."/>
        </authorList>
    </citation>
    <scope>NUCLEOTIDE SEQUENCE [LARGE SCALE GENOMIC DNA]</scope>
    <source>
        <strain evidence="1 2">DSM 2876</strain>
    </source>
</reference>
<dbReference type="EMBL" id="ABWN01000040">
    <property type="protein sequence ID" value="EFF67501.1"/>
    <property type="molecule type" value="Genomic_DNA"/>
</dbReference>
<protein>
    <submittedName>
        <fullName evidence="1">Uncharacterized protein</fullName>
    </submittedName>
</protein>